<dbReference type="InterPro" id="IPR001623">
    <property type="entry name" value="DnaJ_domain"/>
</dbReference>
<comment type="subunit">
    <text evidence="9">Homodimer.</text>
</comment>
<sequence>MAASKDLYEILGVSRDASEADIKKAFRHKARELHPDVNKAPDAEDQFKELNEAYDVLSDPQKKAAYDRFGTIPGAAGGGAGPYGGVNIDFEDLFGGGFGGMGDIFSTFFGGAAAGGGRAVRKDGRDMGVGIRISLKEAATGEKKEIVYDRLAPCPDCDGTGLGEDGKEVTCEECHGTGRVVTVQHTFLGDMQSATTCPECHGTGTIIENPCPECEGQGRVPDRQRVSVEVPRGIRDGQQLRIHGFGEAGMQGAAAGDLIVTVRIAPDEFFERDGDNLHCKLVVPMVQAALGADIEIDGIYEDEKVTVKIPEGCQNDQVVRVKGFGMPRLKSDVRGDLFAHIDVEIPTKLSKRERELLEELAAEMGETVDERRSPLQKLRDIFE</sequence>
<feature type="binding site" evidence="9">
    <location>
        <position position="154"/>
    </location>
    <ligand>
        <name>Zn(2+)</name>
        <dbReference type="ChEBI" id="CHEBI:29105"/>
        <label>1</label>
    </ligand>
</feature>
<dbReference type="Gene3D" id="2.60.260.20">
    <property type="entry name" value="Urease metallochaperone UreE, N-terminal domain"/>
    <property type="match status" value="2"/>
</dbReference>
<evidence type="ECO:0000256" key="3">
    <source>
        <dbReference type="ARBA" id="ARBA00022723"/>
    </source>
</evidence>
<dbReference type="SMART" id="SM00271">
    <property type="entry name" value="DnaJ"/>
    <property type="match status" value="1"/>
</dbReference>
<dbReference type="Proteomes" id="UP000308978">
    <property type="component" value="Unassembled WGS sequence"/>
</dbReference>
<dbReference type="PANTHER" id="PTHR43096">
    <property type="entry name" value="DNAJ HOMOLOG 1, MITOCHONDRIAL-RELATED"/>
    <property type="match status" value="1"/>
</dbReference>
<evidence type="ECO:0000259" key="11">
    <source>
        <dbReference type="PROSITE" id="PS50076"/>
    </source>
</evidence>
<proteinExistence type="inferred from homology"/>
<feature type="repeat" description="CXXCXGXG motif" evidence="9">
    <location>
        <begin position="154"/>
        <end position="161"/>
    </location>
</feature>
<dbReference type="GO" id="GO:0005524">
    <property type="term" value="F:ATP binding"/>
    <property type="evidence" value="ECO:0007669"/>
    <property type="project" value="InterPro"/>
</dbReference>
<feature type="binding site" evidence="9">
    <location>
        <position position="174"/>
    </location>
    <ligand>
        <name>Zn(2+)</name>
        <dbReference type="ChEBI" id="CHEBI:29105"/>
        <label>2</label>
    </ligand>
</feature>
<dbReference type="GO" id="GO:0009408">
    <property type="term" value="P:response to heat"/>
    <property type="evidence" value="ECO:0007669"/>
    <property type="project" value="InterPro"/>
</dbReference>
<evidence type="ECO:0000313" key="14">
    <source>
        <dbReference type="Proteomes" id="UP000308978"/>
    </source>
</evidence>
<comment type="function">
    <text evidence="9">Participates actively in the response to hyperosmotic and heat shock by preventing the aggregation of stress-denatured proteins and by disaggregating proteins, also in an autonomous, DnaK-independent fashion. Unfolded proteins bind initially to DnaJ; upon interaction with the DnaJ-bound protein, DnaK hydrolyzes its bound ATP, resulting in the formation of a stable complex. GrpE releases ADP from DnaK; ATP binding to DnaK triggers the release of the substrate protein, thus completing the reaction cycle. Several rounds of ATP-dependent interactions between DnaJ, DnaK and GrpE are required for fully efficient folding. Also involved, together with DnaK and GrpE, in the DNA replication of plasmids through activation of initiation proteins.</text>
</comment>
<dbReference type="PANTHER" id="PTHR43096:SF48">
    <property type="entry name" value="CHAPERONE PROTEIN DNAJ"/>
    <property type="match status" value="1"/>
</dbReference>
<dbReference type="GO" id="GO:0005737">
    <property type="term" value="C:cytoplasm"/>
    <property type="evidence" value="ECO:0007669"/>
    <property type="project" value="UniProtKB-SubCell"/>
</dbReference>
<dbReference type="Gene3D" id="6.20.20.10">
    <property type="match status" value="2"/>
</dbReference>
<keyword evidence="8 9" id="KW-0143">Chaperone</keyword>
<dbReference type="GO" id="GO:0006260">
    <property type="term" value="P:DNA replication"/>
    <property type="evidence" value="ECO:0007669"/>
    <property type="project" value="UniProtKB-KW"/>
</dbReference>
<dbReference type="PROSITE" id="PS51188">
    <property type="entry name" value="ZF_CR"/>
    <property type="match status" value="1"/>
</dbReference>
<comment type="similarity">
    <text evidence="9">Belongs to the DnaJ family.</text>
</comment>
<feature type="repeat" description="CXXCXGXG motif" evidence="9">
    <location>
        <begin position="171"/>
        <end position="178"/>
    </location>
</feature>
<comment type="caution">
    <text evidence="13">The sequence shown here is derived from an EMBL/GenBank/DDBJ whole genome shotgun (WGS) entry which is preliminary data.</text>
</comment>
<evidence type="ECO:0000256" key="8">
    <source>
        <dbReference type="ARBA" id="ARBA00023186"/>
    </source>
</evidence>
<protein>
    <recommendedName>
        <fullName evidence="9">Chaperone protein DnaJ</fullName>
    </recommendedName>
</protein>
<evidence type="ECO:0000256" key="10">
    <source>
        <dbReference type="PROSITE-ProRule" id="PRU00546"/>
    </source>
</evidence>
<reference evidence="13 14" key="1">
    <citation type="submission" date="2019-04" db="EMBL/GenBank/DDBJ databases">
        <title>Microbes associate with the intestines of laboratory mice.</title>
        <authorList>
            <person name="Navarre W."/>
            <person name="Wong E."/>
            <person name="Huang K.C."/>
            <person name="Tropini C."/>
            <person name="Ng K."/>
            <person name="Yu B."/>
        </authorList>
    </citation>
    <scope>NUCLEOTIDE SEQUENCE [LARGE SCALE GENOMIC DNA]</scope>
    <source>
        <strain evidence="13 14">NM80_B27</strain>
    </source>
</reference>
<dbReference type="InterPro" id="IPR001305">
    <property type="entry name" value="HSP_DnaJ_Cys-rich_dom"/>
</dbReference>
<comment type="domain">
    <text evidence="9">The J domain is necessary and sufficient to stimulate DnaK ATPase activity. Zinc center 1 plays an important role in the autonomous, DnaK-independent chaperone activity of DnaJ. Zinc center 2 is essential for interaction with DnaK and for DnaJ activity.</text>
</comment>
<evidence type="ECO:0000256" key="4">
    <source>
        <dbReference type="ARBA" id="ARBA00022737"/>
    </source>
</evidence>
<organism evidence="13 14">
    <name type="scientific">Adlercreutzia caecimuris</name>
    <dbReference type="NCBI Taxonomy" id="671266"/>
    <lineage>
        <taxon>Bacteria</taxon>
        <taxon>Bacillati</taxon>
        <taxon>Actinomycetota</taxon>
        <taxon>Coriobacteriia</taxon>
        <taxon>Eggerthellales</taxon>
        <taxon>Eggerthellaceae</taxon>
        <taxon>Adlercreutzia</taxon>
    </lineage>
</organism>
<dbReference type="InterPro" id="IPR036410">
    <property type="entry name" value="HSP_DnaJ_Cys-rich_dom_sf"/>
</dbReference>
<keyword evidence="3 9" id="KW-0479">Metal-binding</keyword>
<keyword evidence="1 9" id="KW-0963">Cytoplasm</keyword>
<evidence type="ECO:0000256" key="7">
    <source>
        <dbReference type="ARBA" id="ARBA00023016"/>
    </source>
</evidence>
<dbReference type="InterPro" id="IPR036869">
    <property type="entry name" value="J_dom_sf"/>
</dbReference>
<dbReference type="InterPro" id="IPR018253">
    <property type="entry name" value="DnaJ_domain_CS"/>
</dbReference>
<dbReference type="NCBIfam" id="NF008035">
    <property type="entry name" value="PRK10767.1"/>
    <property type="match status" value="1"/>
</dbReference>
<evidence type="ECO:0000313" key="13">
    <source>
        <dbReference type="EMBL" id="THG38346.1"/>
    </source>
</evidence>
<name>A0A4S4G7N2_9ACTN</name>
<evidence type="ECO:0000256" key="5">
    <source>
        <dbReference type="ARBA" id="ARBA00022771"/>
    </source>
</evidence>
<dbReference type="EMBL" id="SSTJ01000002">
    <property type="protein sequence ID" value="THG38346.1"/>
    <property type="molecule type" value="Genomic_DNA"/>
</dbReference>
<dbReference type="CDD" id="cd10747">
    <property type="entry name" value="DnaJ_C"/>
    <property type="match status" value="1"/>
</dbReference>
<keyword evidence="7 9" id="KW-0346">Stress response</keyword>
<feature type="binding site" evidence="9">
    <location>
        <position position="211"/>
    </location>
    <ligand>
        <name>Zn(2+)</name>
        <dbReference type="ChEBI" id="CHEBI:29105"/>
        <label>1</label>
    </ligand>
</feature>
<dbReference type="GO" id="GO:0042026">
    <property type="term" value="P:protein refolding"/>
    <property type="evidence" value="ECO:0007669"/>
    <property type="project" value="TreeGrafter"/>
</dbReference>
<evidence type="ECO:0000256" key="6">
    <source>
        <dbReference type="ARBA" id="ARBA00022833"/>
    </source>
</evidence>
<dbReference type="SUPFAM" id="SSF49493">
    <property type="entry name" value="HSP40/DnaJ peptide-binding domain"/>
    <property type="match status" value="2"/>
</dbReference>
<feature type="zinc finger region" description="CR-type" evidence="10">
    <location>
        <begin position="141"/>
        <end position="223"/>
    </location>
</feature>
<dbReference type="Pfam" id="PF00226">
    <property type="entry name" value="DnaJ"/>
    <property type="match status" value="1"/>
</dbReference>
<dbReference type="InterPro" id="IPR012724">
    <property type="entry name" value="DnaJ"/>
</dbReference>
<evidence type="ECO:0000256" key="9">
    <source>
        <dbReference type="HAMAP-Rule" id="MF_01152"/>
    </source>
</evidence>
<dbReference type="CDD" id="cd10719">
    <property type="entry name" value="DnaJ_zf"/>
    <property type="match status" value="1"/>
</dbReference>
<dbReference type="GO" id="GO:0008270">
    <property type="term" value="F:zinc ion binding"/>
    <property type="evidence" value="ECO:0007669"/>
    <property type="project" value="UniProtKB-UniRule"/>
</dbReference>
<feature type="binding site" evidence="9">
    <location>
        <position position="200"/>
    </location>
    <ligand>
        <name>Zn(2+)</name>
        <dbReference type="ChEBI" id="CHEBI:29105"/>
        <label>2</label>
    </ligand>
</feature>
<feature type="binding site" evidence="9">
    <location>
        <position position="171"/>
    </location>
    <ligand>
        <name>Zn(2+)</name>
        <dbReference type="ChEBI" id="CHEBI:29105"/>
        <label>2</label>
    </ligand>
</feature>
<feature type="binding site" evidence="9">
    <location>
        <position position="214"/>
    </location>
    <ligand>
        <name>Zn(2+)</name>
        <dbReference type="ChEBI" id="CHEBI:29105"/>
        <label>1</label>
    </ligand>
</feature>
<keyword evidence="4 9" id="KW-0677">Repeat</keyword>
<dbReference type="SUPFAM" id="SSF46565">
    <property type="entry name" value="Chaperone J-domain"/>
    <property type="match status" value="1"/>
</dbReference>
<dbReference type="CDD" id="cd06257">
    <property type="entry name" value="DnaJ"/>
    <property type="match status" value="1"/>
</dbReference>
<feature type="domain" description="CR-type" evidence="12">
    <location>
        <begin position="141"/>
        <end position="223"/>
    </location>
</feature>
<keyword evidence="6 9" id="KW-0862">Zinc</keyword>
<evidence type="ECO:0000256" key="1">
    <source>
        <dbReference type="ARBA" id="ARBA00022490"/>
    </source>
</evidence>
<dbReference type="AlphaFoldDB" id="A0A4S4G7N2"/>
<dbReference type="InterPro" id="IPR008971">
    <property type="entry name" value="HSP40/DnaJ_pept-bd"/>
</dbReference>
<dbReference type="PRINTS" id="PR00625">
    <property type="entry name" value="JDOMAIN"/>
</dbReference>
<dbReference type="Gene3D" id="1.10.287.110">
    <property type="entry name" value="DnaJ domain"/>
    <property type="match status" value="1"/>
</dbReference>
<dbReference type="Pfam" id="PF00684">
    <property type="entry name" value="DnaJ_CXXCXGXG"/>
    <property type="match status" value="1"/>
</dbReference>
<comment type="subcellular location">
    <subcellularLocation>
        <location evidence="9">Cytoplasm</location>
    </subcellularLocation>
</comment>
<dbReference type="Pfam" id="PF01556">
    <property type="entry name" value="DnaJ_C"/>
    <property type="match status" value="1"/>
</dbReference>
<evidence type="ECO:0000259" key="12">
    <source>
        <dbReference type="PROSITE" id="PS51188"/>
    </source>
</evidence>
<feature type="binding site" evidence="9">
    <location>
        <position position="197"/>
    </location>
    <ligand>
        <name>Zn(2+)</name>
        <dbReference type="ChEBI" id="CHEBI:29105"/>
        <label>2</label>
    </ligand>
</feature>
<dbReference type="HAMAP" id="MF_01152">
    <property type="entry name" value="DnaJ"/>
    <property type="match status" value="1"/>
</dbReference>
<dbReference type="GO" id="GO:0031072">
    <property type="term" value="F:heat shock protein binding"/>
    <property type="evidence" value="ECO:0007669"/>
    <property type="project" value="InterPro"/>
</dbReference>
<dbReference type="PROSITE" id="PS00636">
    <property type="entry name" value="DNAJ_1"/>
    <property type="match status" value="1"/>
</dbReference>
<keyword evidence="2 9" id="KW-0235">DNA replication</keyword>
<feature type="repeat" description="CXXCXGXG motif" evidence="9">
    <location>
        <begin position="197"/>
        <end position="204"/>
    </location>
</feature>
<comment type="cofactor">
    <cofactor evidence="9">
        <name>Zn(2+)</name>
        <dbReference type="ChEBI" id="CHEBI:29105"/>
    </cofactor>
    <text evidence="9">Binds 2 Zn(2+) ions per monomer.</text>
</comment>
<feature type="repeat" description="CXXCXGXG motif" evidence="9">
    <location>
        <begin position="211"/>
        <end position="218"/>
    </location>
</feature>
<accession>A0A4S4G7N2</accession>
<evidence type="ECO:0000256" key="2">
    <source>
        <dbReference type="ARBA" id="ARBA00022705"/>
    </source>
</evidence>
<dbReference type="PROSITE" id="PS50076">
    <property type="entry name" value="DNAJ_2"/>
    <property type="match status" value="1"/>
</dbReference>
<dbReference type="FunFam" id="2.60.260.20:FF:000005">
    <property type="entry name" value="Chaperone protein dnaJ 1, mitochondrial"/>
    <property type="match status" value="1"/>
</dbReference>
<feature type="domain" description="J" evidence="11">
    <location>
        <begin position="6"/>
        <end position="70"/>
    </location>
</feature>
<gene>
    <name evidence="9 13" type="primary">dnaJ</name>
    <name evidence="13" type="ORF">E5986_02715</name>
</gene>
<dbReference type="GO" id="GO:0051082">
    <property type="term" value="F:unfolded protein binding"/>
    <property type="evidence" value="ECO:0007669"/>
    <property type="project" value="UniProtKB-UniRule"/>
</dbReference>
<dbReference type="SUPFAM" id="SSF57938">
    <property type="entry name" value="DnaJ/Hsp40 cysteine-rich domain"/>
    <property type="match status" value="1"/>
</dbReference>
<dbReference type="NCBIfam" id="TIGR02349">
    <property type="entry name" value="DnaJ_bact"/>
    <property type="match status" value="1"/>
</dbReference>
<dbReference type="InterPro" id="IPR002939">
    <property type="entry name" value="DnaJ_C"/>
</dbReference>
<keyword evidence="5 9" id="KW-0863">Zinc-finger</keyword>
<feature type="binding site" evidence="9">
    <location>
        <position position="157"/>
    </location>
    <ligand>
        <name>Zn(2+)</name>
        <dbReference type="ChEBI" id="CHEBI:29105"/>
        <label>1</label>
    </ligand>
</feature>
<dbReference type="RefSeq" id="WP_136433123.1">
    <property type="nucleotide sequence ID" value="NZ_QZEA01000007.1"/>
</dbReference>